<dbReference type="GO" id="GO:0047429">
    <property type="term" value="F:nucleoside triphosphate diphosphatase activity"/>
    <property type="evidence" value="ECO:0007669"/>
    <property type="project" value="TreeGrafter"/>
</dbReference>
<dbReference type="PANTHER" id="PTHR30522">
    <property type="entry name" value="NUCLEOSIDE TRIPHOSPHATE PYROPHOSPHOHYDROLASE"/>
    <property type="match status" value="1"/>
</dbReference>
<keyword evidence="3" id="KW-0489">Methyltransferase</keyword>
<feature type="compositionally biased region" description="Low complexity" evidence="1">
    <location>
        <begin position="196"/>
        <end position="212"/>
    </location>
</feature>
<feature type="region of interest" description="Disordered" evidence="1">
    <location>
        <begin position="255"/>
        <end position="278"/>
    </location>
</feature>
<proteinExistence type="predicted"/>
<keyword evidence="3" id="KW-0808">Transferase</keyword>
<keyword evidence="4" id="KW-1185">Reference proteome</keyword>
<evidence type="ECO:0000259" key="2">
    <source>
        <dbReference type="Pfam" id="PF03819"/>
    </source>
</evidence>
<dbReference type="EMBL" id="AORC01000016">
    <property type="protein sequence ID" value="EYT48268.1"/>
    <property type="molecule type" value="Genomic_DNA"/>
</dbReference>
<dbReference type="GO" id="GO:0008168">
    <property type="term" value="F:methyltransferase activity"/>
    <property type="evidence" value="ECO:0007669"/>
    <property type="project" value="UniProtKB-KW"/>
</dbReference>
<dbReference type="GO" id="GO:0032259">
    <property type="term" value="P:methylation"/>
    <property type="evidence" value="ECO:0007669"/>
    <property type="project" value="UniProtKB-KW"/>
</dbReference>
<evidence type="ECO:0000313" key="3">
    <source>
        <dbReference type="EMBL" id="EYT48268.1"/>
    </source>
</evidence>
<dbReference type="SUPFAM" id="SSF101386">
    <property type="entry name" value="all-alpha NTP pyrophosphatases"/>
    <property type="match status" value="1"/>
</dbReference>
<dbReference type="GO" id="GO:0046047">
    <property type="term" value="P:TTP catabolic process"/>
    <property type="evidence" value="ECO:0007669"/>
    <property type="project" value="TreeGrafter"/>
</dbReference>
<dbReference type="GO" id="GO:0046081">
    <property type="term" value="P:dUTP catabolic process"/>
    <property type="evidence" value="ECO:0007669"/>
    <property type="project" value="TreeGrafter"/>
</dbReference>
<feature type="region of interest" description="Disordered" evidence="1">
    <location>
        <begin position="196"/>
        <end position="223"/>
    </location>
</feature>
<dbReference type="GO" id="GO:0046052">
    <property type="term" value="P:UTP catabolic process"/>
    <property type="evidence" value="ECO:0007669"/>
    <property type="project" value="TreeGrafter"/>
</dbReference>
<comment type="caution">
    <text evidence="3">The sequence shown here is derived from an EMBL/GenBank/DDBJ whole genome shotgun (WGS) entry which is preliminary data.</text>
</comment>
<feature type="domain" description="NTP pyrophosphohydrolase MazG-like" evidence="2">
    <location>
        <begin position="43"/>
        <end position="120"/>
    </location>
</feature>
<dbReference type="PANTHER" id="PTHR30522:SF0">
    <property type="entry name" value="NUCLEOSIDE TRIPHOSPHATE PYROPHOSPHOHYDROLASE"/>
    <property type="match status" value="1"/>
</dbReference>
<dbReference type="CDD" id="cd11528">
    <property type="entry name" value="NTP-PPase_MazG_Nterm"/>
    <property type="match status" value="1"/>
</dbReference>
<dbReference type="AlphaFoldDB" id="A0A022KRQ9"/>
<dbReference type="GO" id="GO:0046061">
    <property type="term" value="P:dATP catabolic process"/>
    <property type="evidence" value="ECO:0007669"/>
    <property type="project" value="TreeGrafter"/>
</dbReference>
<dbReference type="GO" id="GO:0046076">
    <property type="term" value="P:dTTP catabolic process"/>
    <property type="evidence" value="ECO:0007669"/>
    <property type="project" value="TreeGrafter"/>
</dbReference>
<dbReference type="STRING" id="1249481.D641_0112430"/>
<dbReference type="Proteomes" id="UP000019754">
    <property type="component" value="Unassembled WGS sequence"/>
</dbReference>
<dbReference type="InterPro" id="IPR048015">
    <property type="entry name" value="NTP-PPase_MazG-like_N"/>
</dbReference>
<name>A0A022KRQ9_9MICO</name>
<evidence type="ECO:0000256" key="1">
    <source>
        <dbReference type="SAM" id="MobiDB-lite"/>
    </source>
</evidence>
<accession>A0A022KRQ9</accession>
<evidence type="ECO:0000313" key="4">
    <source>
        <dbReference type="Proteomes" id="UP000019754"/>
    </source>
</evidence>
<dbReference type="InterPro" id="IPR011551">
    <property type="entry name" value="NTP_PyrPHydrolase_MazG"/>
</dbReference>
<protein>
    <submittedName>
        <fullName evidence="3">Tetrapyrrole methyltransferase</fullName>
    </submittedName>
</protein>
<dbReference type="RefSeq" id="WP_017823830.1">
    <property type="nucleotide sequence ID" value="NZ_AORC01000016.1"/>
</dbReference>
<gene>
    <name evidence="3" type="ORF">D641_0112430</name>
</gene>
<sequence length="278" mass="29603">MTADQPAPSALPDPAPRGSALLRAVEVMEALRAPDGDAWTHRQTHASLARYLLEESHEVLEVIDAPQEHGPTALVDELGDLLFQILFHARIGQEQEPAWDVDDVARSFVAKMERRNPHIFGEDREGALRDRDDVEEIIAQWHAVKAAEREAAGTVDKGWFDGIPAGLPSLQAAAKAVHRARSAGRLDELLESADDASTAMTAEDAAASEGAPDPAPGGITGADRGADVGRALLDLVVAAESRDVDPESALRALLARMRTTPGATPQESEPSDVPGDCT</sequence>
<dbReference type="GO" id="GO:0006203">
    <property type="term" value="P:dGTP catabolic process"/>
    <property type="evidence" value="ECO:0007669"/>
    <property type="project" value="TreeGrafter"/>
</dbReference>
<dbReference type="HOGENOM" id="CLU_038356_0_2_11"/>
<dbReference type="Gene3D" id="1.10.287.1080">
    <property type="entry name" value="MazG-like"/>
    <property type="match status" value="2"/>
</dbReference>
<dbReference type="Pfam" id="PF03819">
    <property type="entry name" value="MazG"/>
    <property type="match status" value="1"/>
</dbReference>
<organism evidence="3 4">
    <name type="scientific">Brachybacterium muris UCD-AY4</name>
    <dbReference type="NCBI Taxonomy" id="1249481"/>
    <lineage>
        <taxon>Bacteria</taxon>
        <taxon>Bacillati</taxon>
        <taxon>Actinomycetota</taxon>
        <taxon>Actinomycetes</taxon>
        <taxon>Micrococcales</taxon>
        <taxon>Dermabacteraceae</taxon>
        <taxon>Brachybacterium</taxon>
    </lineage>
</organism>
<dbReference type="InterPro" id="IPR004518">
    <property type="entry name" value="MazG-like_dom"/>
</dbReference>
<reference evidence="3 4" key="1">
    <citation type="journal article" date="2013" name="Genome Announc.">
        <title>Draft genome sequence of an Actinobacterium, Brachybacterium muris strain UCD-AY4.</title>
        <authorList>
            <person name="Lo J.R."/>
            <person name="Lang J.M."/>
            <person name="Darling A.E."/>
            <person name="Eisen J.A."/>
            <person name="Coil D.A."/>
        </authorList>
    </citation>
    <scope>NUCLEOTIDE SEQUENCE [LARGE SCALE GENOMIC DNA]</scope>
    <source>
        <strain evidence="3 4">UCD-AY4</strain>
    </source>
</reference>